<reference evidence="7" key="1">
    <citation type="journal article" date="2019" name="Int. J. Syst. Evol. Microbiol.">
        <title>The Global Catalogue of Microorganisms (GCM) 10K type strain sequencing project: providing services to taxonomists for standard genome sequencing and annotation.</title>
        <authorList>
            <consortium name="The Broad Institute Genomics Platform"/>
            <consortium name="The Broad Institute Genome Sequencing Center for Infectious Disease"/>
            <person name="Wu L."/>
            <person name="Ma J."/>
        </authorList>
    </citation>
    <scope>NUCLEOTIDE SEQUENCE [LARGE SCALE GENOMIC DNA]</scope>
    <source>
        <strain evidence="7">CCUG 53762</strain>
    </source>
</reference>
<keyword evidence="1 4" id="KW-0378">Hydrolase</keyword>
<evidence type="ECO:0000256" key="2">
    <source>
        <dbReference type="ARBA" id="ARBA00022963"/>
    </source>
</evidence>
<feature type="short sequence motif" description="GXSXG" evidence="4">
    <location>
        <begin position="36"/>
        <end position="40"/>
    </location>
</feature>
<evidence type="ECO:0000256" key="1">
    <source>
        <dbReference type="ARBA" id="ARBA00022801"/>
    </source>
</evidence>
<dbReference type="EMBL" id="JBHUDG010000049">
    <property type="protein sequence ID" value="MFD1631668.1"/>
    <property type="molecule type" value="Genomic_DNA"/>
</dbReference>
<sequence length="257" mass="28049">MNLGIVLSGGGIRGIAHLGVLKALKEKKITVSRIAGTSAGSIAGALYANQVDPYDALKIFQNARLLKILKIAYGQPAFLNLESTYNFFKQYLPQDSFDSLSIPLTITATNYSKGNLEYFDKGDHLIKKMLASCCIPGVFNPIKIDGSLYVDGGVLNNFPIEPLLGKCDLILGSSCNHLPTVSTAPSIKKVLERTATLAVNHSMSQKSKNLNLLIEPHNLGNIGVFEVNRAEEIFWLAHEEALKQLEKSDLFSSINKK</sequence>
<feature type="active site" description="Nucleophile" evidence="4">
    <location>
        <position position="38"/>
    </location>
</feature>
<name>A0ABW4IHY4_9SPHI</name>
<dbReference type="InterPro" id="IPR050301">
    <property type="entry name" value="NTE"/>
</dbReference>
<dbReference type="InterPro" id="IPR002641">
    <property type="entry name" value="PNPLA_dom"/>
</dbReference>
<evidence type="ECO:0000256" key="3">
    <source>
        <dbReference type="ARBA" id="ARBA00023098"/>
    </source>
</evidence>
<evidence type="ECO:0000256" key="4">
    <source>
        <dbReference type="PROSITE-ProRule" id="PRU01161"/>
    </source>
</evidence>
<dbReference type="SUPFAM" id="SSF52151">
    <property type="entry name" value="FabD/lysophospholipase-like"/>
    <property type="match status" value="1"/>
</dbReference>
<proteinExistence type="predicted"/>
<evidence type="ECO:0000313" key="7">
    <source>
        <dbReference type="Proteomes" id="UP001597118"/>
    </source>
</evidence>
<organism evidence="6 7">
    <name type="scientific">Pseudopedobacter beijingensis</name>
    <dbReference type="NCBI Taxonomy" id="1207056"/>
    <lineage>
        <taxon>Bacteria</taxon>
        <taxon>Pseudomonadati</taxon>
        <taxon>Bacteroidota</taxon>
        <taxon>Sphingobacteriia</taxon>
        <taxon>Sphingobacteriales</taxon>
        <taxon>Sphingobacteriaceae</taxon>
        <taxon>Pseudopedobacter</taxon>
    </lineage>
</organism>
<dbReference type="Pfam" id="PF01734">
    <property type="entry name" value="Patatin"/>
    <property type="match status" value="1"/>
</dbReference>
<dbReference type="InterPro" id="IPR016035">
    <property type="entry name" value="Acyl_Trfase/lysoPLipase"/>
</dbReference>
<evidence type="ECO:0000259" key="5">
    <source>
        <dbReference type="PROSITE" id="PS51635"/>
    </source>
</evidence>
<feature type="short sequence motif" description="DGA/G" evidence="4">
    <location>
        <begin position="151"/>
        <end position="153"/>
    </location>
</feature>
<keyword evidence="2 4" id="KW-0442">Lipid degradation</keyword>
<dbReference type="CDD" id="cd07205">
    <property type="entry name" value="Pat_PNPLA6_PNPLA7_NTE1_like"/>
    <property type="match status" value="1"/>
</dbReference>
<protein>
    <submittedName>
        <fullName evidence="6">Patatin-like phospholipase family protein</fullName>
    </submittedName>
</protein>
<gene>
    <name evidence="6" type="ORF">ACFSAH_17475</name>
</gene>
<dbReference type="Gene3D" id="3.40.1090.10">
    <property type="entry name" value="Cytosolic phospholipase A2 catalytic domain"/>
    <property type="match status" value="1"/>
</dbReference>
<dbReference type="PANTHER" id="PTHR14226:SF78">
    <property type="entry name" value="SLR0060 PROTEIN"/>
    <property type="match status" value="1"/>
</dbReference>
<feature type="domain" description="PNPLA" evidence="5">
    <location>
        <begin position="5"/>
        <end position="164"/>
    </location>
</feature>
<evidence type="ECO:0000313" key="6">
    <source>
        <dbReference type="EMBL" id="MFD1631668.1"/>
    </source>
</evidence>
<comment type="caution">
    <text evidence="6">The sequence shown here is derived from an EMBL/GenBank/DDBJ whole genome shotgun (WGS) entry which is preliminary data.</text>
</comment>
<dbReference type="PROSITE" id="PS51635">
    <property type="entry name" value="PNPLA"/>
    <property type="match status" value="1"/>
</dbReference>
<keyword evidence="7" id="KW-1185">Reference proteome</keyword>
<keyword evidence="3 4" id="KW-0443">Lipid metabolism</keyword>
<dbReference type="PANTHER" id="PTHR14226">
    <property type="entry name" value="NEUROPATHY TARGET ESTERASE/SWISS CHEESE D.MELANOGASTER"/>
    <property type="match status" value="1"/>
</dbReference>
<accession>A0ABW4IHY4</accession>
<dbReference type="Proteomes" id="UP001597118">
    <property type="component" value="Unassembled WGS sequence"/>
</dbReference>
<feature type="active site" description="Proton acceptor" evidence="4">
    <location>
        <position position="151"/>
    </location>
</feature>
<feature type="short sequence motif" description="GXGXXG" evidence="4">
    <location>
        <begin position="9"/>
        <end position="14"/>
    </location>
</feature>
<dbReference type="RefSeq" id="WP_379664036.1">
    <property type="nucleotide sequence ID" value="NZ_JBHUDG010000049.1"/>
</dbReference>